<keyword evidence="4" id="KW-0675">Receptor</keyword>
<name>A0A090LP84_STRRB</name>
<gene>
    <name evidence="4 6 7" type="ORF">SRAE_2000397500</name>
</gene>
<dbReference type="PRINTS" id="PR00700">
    <property type="entry name" value="PRTYPHPHTASE"/>
</dbReference>
<reference evidence="6" key="2">
    <citation type="submission" date="2020-12" db="UniProtKB">
        <authorList>
            <consortium name="WormBaseParasite"/>
        </authorList>
    </citation>
    <scope>IDENTIFICATION</scope>
</reference>
<reference evidence="4 5" key="1">
    <citation type="submission" date="2014-09" db="EMBL/GenBank/DDBJ databases">
        <authorList>
            <person name="Martin A.A."/>
        </authorList>
    </citation>
    <scope>NUCLEOTIDE SEQUENCE</scope>
    <source>
        <strain evidence="5">ED321</strain>
        <strain evidence="4">ED321 Heterogonic</strain>
    </source>
</reference>
<dbReference type="RefSeq" id="XP_024508525.1">
    <property type="nucleotide sequence ID" value="XM_024642789.1"/>
</dbReference>
<dbReference type="Pfam" id="PF00102">
    <property type="entry name" value="Y_phosphatase"/>
    <property type="match status" value="1"/>
</dbReference>
<dbReference type="InterPro" id="IPR029021">
    <property type="entry name" value="Prot-tyrosine_phosphatase-like"/>
</dbReference>
<evidence type="ECO:0000259" key="3">
    <source>
        <dbReference type="PROSITE" id="PS50056"/>
    </source>
</evidence>
<feature type="compositionally biased region" description="Low complexity" evidence="1">
    <location>
        <begin position="1"/>
        <end position="15"/>
    </location>
</feature>
<feature type="compositionally biased region" description="Low complexity" evidence="1">
    <location>
        <begin position="249"/>
        <end position="316"/>
    </location>
</feature>
<evidence type="ECO:0000259" key="2">
    <source>
        <dbReference type="PROSITE" id="PS50055"/>
    </source>
</evidence>
<dbReference type="PROSITE" id="PS50055">
    <property type="entry name" value="TYR_PHOSPHATASE_PTP"/>
    <property type="match status" value="1"/>
</dbReference>
<keyword evidence="5" id="KW-1185">Reference proteome</keyword>
<dbReference type="Gene3D" id="3.90.190.10">
    <property type="entry name" value="Protein tyrosine phosphatase superfamily"/>
    <property type="match status" value="1"/>
</dbReference>
<protein>
    <submittedName>
        <fullName evidence="4">Protein-tyrosine phosphatase, receptor/non-receptor type domain and Protein-tyrosine/Dual specificity phosphatase domain and Protein-tyrosine phosphatase, catalytic domain-containing protein</fullName>
    </submittedName>
</protein>
<evidence type="ECO:0000313" key="4">
    <source>
        <dbReference type="EMBL" id="CEF69325.1"/>
    </source>
</evidence>
<dbReference type="InterPro" id="IPR000387">
    <property type="entry name" value="Tyr_Pase_dom"/>
</dbReference>
<organism evidence="4">
    <name type="scientific">Strongyloides ratti</name>
    <name type="common">Parasitic roundworm</name>
    <dbReference type="NCBI Taxonomy" id="34506"/>
    <lineage>
        <taxon>Eukaryota</taxon>
        <taxon>Metazoa</taxon>
        <taxon>Ecdysozoa</taxon>
        <taxon>Nematoda</taxon>
        <taxon>Chromadorea</taxon>
        <taxon>Rhabditida</taxon>
        <taxon>Tylenchina</taxon>
        <taxon>Panagrolaimomorpha</taxon>
        <taxon>Strongyloidoidea</taxon>
        <taxon>Strongyloididae</taxon>
        <taxon>Strongyloides</taxon>
    </lineage>
</organism>
<dbReference type="Proteomes" id="UP000035682">
    <property type="component" value="Unplaced"/>
</dbReference>
<feature type="region of interest" description="Disordered" evidence="1">
    <location>
        <begin position="1"/>
        <end position="73"/>
    </location>
</feature>
<dbReference type="PANTHER" id="PTHR46163">
    <property type="entry name" value="TYROSINE-PROTEIN PHOSPHATASE-RELATED"/>
    <property type="match status" value="1"/>
</dbReference>
<proteinExistence type="predicted"/>
<feature type="domain" description="Tyrosine-protein phosphatase" evidence="2">
    <location>
        <begin position="452"/>
        <end position="687"/>
    </location>
</feature>
<feature type="compositionally biased region" description="Basic and acidic residues" evidence="1">
    <location>
        <begin position="368"/>
        <end position="396"/>
    </location>
</feature>
<dbReference type="CTD" id="36381695"/>
<sequence length="733" mass="81592">MISKNKNVGNNNTNVPQKADDFYENLVTKTNVNPAEGAPPPPLPVGGENLTDYFTPRKTSGGSQKNGRTQTPQAAQTLQFGQPLQHGKTMQGGKTLPAPQTIQFGAALTQEKPMFSGIPEKTRPNQPAPTIHFGAPVTHGKTMQSGKTLPAPETIQFGAPLTHGKTMLSGIPEKTRPNQHAPTIHFGAPVTHGKTMQSGKTLPAPETIQFGPPLTHGKTMLSGIPEKTRPNQHAPTIHFGAPLAHGKTQHGQTQHGQTQHGQTQHGQTQHGQTQHGQTQHGQTQHGQTQHEQTQHGQTQHGQTQHGQTQHGQTQHGKTIHLESGFQTLKFSKHQSHNTEVPCSKSASATTTNGISTSNVTTKFSSNRTKKESTKREKDKDKGKEKGNEKENGDKPQGENNNDPVEESLQLNVPCEGVVDFFVIHHKLDKRNLYGDFTSILDYTRLVFNFMSNPTKNRFNNVLCFNEGAVNLKVNNPEEGEYIHASRFVTMEGGYIMTQAPLPNTLEDFWRVVWQENVTVIVSFVDFLNLDECTEYFNLKKGKKKQFGNFSIKTFEIENLSGYNGFFLKVSCKGENGVREVSVIQWLDWPVDNLVDIEGLVNLMQIVWNLEKGGKEVKCSSPSMTLVHGTSGTRRTGTFVVLSLICKQLFLKNKCNLISTALLVRKYRHNVLRDKNMFIILLLSMIKFSVNMKLLRKDHKYIDKVEHIIKSAFNNVPPVGKKIKSRQEKSHKNK</sequence>
<dbReference type="PANTHER" id="PTHR46163:SF24">
    <property type="entry name" value="PROTEIN-TYROSINE PHOSPHATASE CATALYTIC DOMAIN-CONTAINING PROTEIN-RELATED"/>
    <property type="match status" value="1"/>
</dbReference>
<feature type="region of interest" description="Disordered" evidence="1">
    <location>
        <begin position="332"/>
        <end position="404"/>
    </location>
</feature>
<dbReference type="WBParaSite" id="SRAE_2000397500.1">
    <property type="protein sequence ID" value="SRAE_2000397500.1"/>
    <property type="gene ID" value="WBGene00264202"/>
</dbReference>
<evidence type="ECO:0000313" key="6">
    <source>
        <dbReference type="WBParaSite" id="SRAE_2000397500.1"/>
    </source>
</evidence>
<dbReference type="SUPFAM" id="SSF52799">
    <property type="entry name" value="(Phosphotyrosine protein) phosphatases II"/>
    <property type="match status" value="1"/>
</dbReference>
<evidence type="ECO:0000313" key="5">
    <source>
        <dbReference type="Proteomes" id="UP000035682"/>
    </source>
</evidence>
<dbReference type="InterPro" id="IPR000242">
    <property type="entry name" value="PTP_cat"/>
</dbReference>
<dbReference type="OMA" id="PEKTRPN"/>
<evidence type="ECO:0000256" key="1">
    <source>
        <dbReference type="SAM" id="MobiDB-lite"/>
    </source>
</evidence>
<dbReference type="GO" id="GO:0004725">
    <property type="term" value="F:protein tyrosine phosphatase activity"/>
    <property type="evidence" value="ECO:0007669"/>
    <property type="project" value="InterPro"/>
</dbReference>
<feature type="domain" description="Tyrosine specific protein phosphatases" evidence="3">
    <location>
        <begin position="597"/>
        <end position="678"/>
    </location>
</feature>
<feature type="compositionally biased region" description="Polar residues" evidence="1">
    <location>
        <begin position="57"/>
        <end position="73"/>
    </location>
</feature>
<dbReference type="GeneID" id="36381695"/>
<dbReference type="WormBase" id="SRAE_2000397500">
    <property type="protein sequence ID" value="SRP01689"/>
    <property type="gene ID" value="WBGene00264202"/>
</dbReference>
<dbReference type="AlphaFoldDB" id="A0A090LP84"/>
<dbReference type="PROSITE" id="PS50056">
    <property type="entry name" value="TYR_PHOSPHATASE_2"/>
    <property type="match status" value="1"/>
</dbReference>
<dbReference type="InterPro" id="IPR003595">
    <property type="entry name" value="Tyr_Pase_cat"/>
</dbReference>
<feature type="compositionally biased region" description="Polar residues" evidence="1">
    <location>
        <begin position="337"/>
        <end position="366"/>
    </location>
</feature>
<feature type="region of interest" description="Disordered" evidence="1">
    <location>
        <begin position="225"/>
        <end position="317"/>
    </location>
</feature>
<dbReference type="CDD" id="cd00047">
    <property type="entry name" value="PTPc"/>
    <property type="match status" value="1"/>
</dbReference>
<dbReference type="SMART" id="SM00194">
    <property type="entry name" value="PTPc"/>
    <property type="match status" value="1"/>
</dbReference>
<dbReference type="OrthoDB" id="5775049at2759"/>
<evidence type="ECO:0000313" key="7">
    <source>
        <dbReference type="WormBase" id="SRAE_2000397500"/>
    </source>
</evidence>
<dbReference type="SMART" id="SM00404">
    <property type="entry name" value="PTPc_motif"/>
    <property type="match status" value="1"/>
</dbReference>
<dbReference type="EMBL" id="LN609529">
    <property type="protein sequence ID" value="CEF69325.1"/>
    <property type="molecule type" value="Genomic_DNA"/>
</dbReference>
<dbReference type="InterPro" id="IPR052782">
    <property type="entry name" value="Oocyte-zygote_transition_reg"/>
</dbReference>
<accession>A0A090LP84</accession>
<dbReference type="STRING" id="34506.A0A090LP84"/>